<dbReference type="EMBL" id="UGNX01000001">
    <property type="protein sequence ID" value="STX34921.1"/>
    <property type="molecule type" value="Genomic_DNA"/>
</dbReference>
<accession>A0A378IKA8</accession>
<dbReference type="Pfam" id="PF13289">
    <property type="entry name" value="SIR2_2"/>
    <property type="match status" value="1"/>
</dbReference>
<protein>
    <submittedName>
        <fullName evidence="2">Uncharacterized protein</fullName>
    </submittedName>
</protein>
<evidence type="ECO:0000313" key="4">
    <source>
        <dbReference type="Proteomes" id="UP000255316"/>
    </source>
</evidence>
<evidence type="ECO:0000313" key="3">
    <source>
        <dbReference type="Proteomes" id="UP000054854"/>
    </source>
</evidence>
<name>A0A378IKA8_9GAMM</name>
<proteinExistence type="predicted"/>
<keyword evidence="3" id="KW-1185">Reference proteome</keyword>
<dbReference type="EMBL" id="LNXX01000043">
    <property type="protein sequence ID" value="KTC83336.1"/>
    <property type="molecule type" value="Genomic_DNA"/>
</dbReference>
<evidence type="ECO:0000313" key="1">
    <source>
        <dbReference type="EMBL" id="KTC83336.1"/>
    </source>
</evidence>
<organism evidence="2 4">
    <name type="scientific">Legionella cincinnatiensis</name>
    <dbReference type="NCBI Taxonomy" id="28085"/>
    <lineage>
        <taxon>Bacteria</taxon>
        <taxon>Pseudomonadati</taxon>
        <taxon>Pseudomonadota</taxon>
        <taxon>Gammaproteobacteria</taxon>
        <taxon>Legionellales</taxon>
        <taxon>Legionellaceae</taxon>
        <taxon>Legionella</taxon>
    </lineage>
</organism>
<sequence length="332" mass="39017">MALDPDYFLLETGLNASWQTFTEKEKRIIALKNDQLPRSEDELEQQHITATACKKLLKYKDVNLKFLSQQGESFPATYQEFIYRTAKHFCEYPEKLPEQFIDRLYKYILSDYPCHIATLNYDKLLYEWLIEKKICSGYYGDLVDGIHNTTGNFCHENLLRITKKFGWYLHLHGSPLFKSENDGIRKENIRLSLPEAFDENGEHSHIVLTNTKYKTDVISGSDLLAVYFDFFINALSESNKIISLGYSGFDDHINFEIKKWITNKIMGNTKINSNPKFTIEIVEWDGSNNNQSFWEDKLFPKFNYQTISVHDHIVINIKRLPNILKYDFRLNN</sequence>
<dbReference type="OrthoDB" id="7862799at2"/>
<dbReference type="STRING" id="28085.Lcin_2708"/>
<dbReference type="Proteomes" id="UP000054854">
    <property type="component" value="Unassembled WGS sequence"/>
</dbReference>
<gene>
    <name evidence="1" type="ORF">Lcin_2708</name>
    <name evidence="2" type="ORF">NCTC12438_01531</name>
</gene>
<reference evidence="1 3" key="1">
    <citation type="submission" date="2015-11" db="EMBL/GenBank/DDBJ databases">
        <title>Genomic analysis of 38 Legionella species identifies large and diverse effector repertoires.</title>
        <authorList>
            <person name="Burstein D."/>
            <person name="Amaro F."/>
            <person name="Zusman T."/>
            <person name="Lifshitz Z."/>
            <person name="Cohen O."/>
            <person name="Gilbert J.A."/>
            <person name="Pupko T."/>
            <person name="Shuman H.A."/>
            <person name="Segal G."/>
        </authorList>
    </citation>
    <scope>NUCLEOTIDE SEQUENCE [LARGE SCALE GENOMIC DNA]</scope>
    <source>
        <strain evidence="1 3">CDC#72-OH-14</strain>
    </source>
</reference>
<reference evidence="2 4" key="2">
    <citation type="submission" date="2018-06" db="EMBL/GenBank/DDBJ databases">
        <authorList>
            <consortium name="Pathogen Informatics"/>
            <person name="Doyle S."/>
        </authorList>
    </citation>
    <scope>NUCLEOTIDE SEQUENCE [LARGE SCALE GENOMIC DNA]</scope>
    <source>
        <strain evidence="2 4">NCTC12438</strain>
    </source>
</reference>
<dbReference type="Proteomes" id="UP000255316">
    <property type="component" value="Unassembled WGS sequence"/>
</dbReference>
<dbReference type="AlphaFoldDB" id="A0A378IKA8"/>
<dbReference type="RefSeq" id="WP_058465823.1">
    <property type="nucleotide sequence ID" value="NZ_CAAAHQ010000060.1"/>
</dbReference>
<evidence type="ECO:0000313" key="2">
    <source>
        <dbReference type="EMBL" id="STX34921.1"/>
    </source>
</evidence>